<accession>A0A0A9DFP2</accession>
<proteinExistence type="predicted"/>
<dbReference type="EMBL" id="GBRH01213430">
    <property type="protein sequence ID" value="JAD84465.1"/>
    <property type="molecule type" value="Transcribed_RNA"/>
</dbReference>
<keyword evidence="1" id="KW-0812">Transmembrane</keyword>
<feature type="transmembrane region" description="Helical" evidence="1">
    <location>
        <begin position="7"/>
        <end position="25"/>
    </location>
</feature>
<reference evidence="2" key="1">
    <citation type="submission" date="2014-09" db="EMBL/GenBank/DDBJ databases">
        <authorList>
            <person name="Magalhaes I.L.F."/>
            <person name="Oliveira U."/>
            <person name="Santos F.R."/>
            <person name="Vidigal T.H.D.A."/>
            <person name="Brescovit A.D."/>
            <person name="Santos A.J."/>
        </authorList>
    </citation>
    <scope>NUCLEOTIDE SEQUENCE</scope>
    <source>
        <tissue evidence="2">Shoot tissue taken approximately 20 cm above the soil surface</tissue>
    </source>
</reference>
<evidence type="ECO:0000313" key="2">
    <source>
        <dbReference type="EMBL" id="JAD84465.1"/>
    </source>
</evidence>
<reference evidence="2" key="2">
    <citation type="journal article" date="2015" name="Data Brief">
        <title>Shoot transcriptome of the giant reed, Arundo donax.</title>
        <authorList>
            <person name="Barrero R.A."/>
            <person name="Guerrero F.D."/>
            <person name="Moolhuijzen P."/>
            <person name="Goolsby J.A."/>
            <person name="Tidwell J."/>
            <person name="Bellgard S.E."/>
            <person name="Bellgard M.I."/>
        </authorList>
    </citation>
    <scope>NUCLEOTIDE SEQUENCE</scope>
    <source>
        <tissue evidence="2">Shoot tissue taken approximately 20 cm above the soil surface</tissue>
    </source>
</reference>
<keyword evidence="1" id="KW-1133">Transmembrane helix</keyword>
<evidence type="ECO:0000256" key="1">
    <source>
        <dbReference type="SAM" id="Phobius"/>
    </source>
</evidence>
<organism evidence="2">
    <name type="scientific">Arundo donax</name>
    <name type="common">Giant reed</name>
    <name type="synonym">Donax arundinaceus</name>
    <dbReference type="NCBI Taxonomy" id="35708"/>
    <lineage>
        <taxon>Eukaryota</taxon>
        <taxon>Viridiplantae</taxon>
        <taxon>Streptophyta</taxon>
        <taxon>Embryophyta</taxon>
        <taxon>Tracheophyta</taxon>
        <taxon>Spermatophyta</taxon>
        <taxon>Magnoliopsida</taxon>
        <taxon>Liliopsida</taxon>
        <taxon>Poales</taxon>
        <taxon>Poaceae</taxon>
        <taxon>PACMAD clade</taxon>
        <taxon>Arundinoideae</taxon>
        <taxon>Arundineae</taxon>
        <taxon>Arundo</taxon>
    </lineage>
</organism>
<protein>
    <submittedName>
        <fullName evidence="2">Uncharacterized protein</fullName>
    </submittedName>
</protein>
<sequence length="148" mass="15988">MHLAHFTGLVLVVYMMLVSMWLTRFEYDAAAVAGRPPAVGVDGCCLTTAAVIGLLLRRSRSLTSSCANRSSFSALVCSATFFPRNSTDSTFFCDSISSATHPPFAAPRLARGVPVACAGVTKRRLVVRRVQSKPRETSQLSHYTTCVV</sequence>
<keyword evidence="1" id="KW-0472">Membrane</keyword>
<feature type="transmembrane region" description="Helical" evidence="1">
    <location>
        <begin position="37"/>
        <end position="56"/>
    </location>
</feature>
<dbReference type="AlphaFoldDB" id="A0A0A9DFP2"/>
<name>A0A0A9DFP2_ARUDO</name>